<accession>A0A9P7S395</accession>
<dbReference type="PIRSF" id="PIRSF000137">
    <property type="entry name" value="Alcohol_oxidase"/>
    <property type="match status" value="1"/>
</dbReference>
<dbReference type="KEGG" id="more:E1B28_007974"/>
<evidence type="ECO:0000259" key="8">
    <source>
        <dbReference type="PROSITE" id="PS00624"/>
    </source>
</evidence>
<feature type="binding site" evidence="6">
    <location>
        <position position="124"/>
    </location>
    <ligand>
        <name>FAD</name>
        <dbReference type="ChEBI" id="CHEBI:57692"/>
    </ligand>
</feature>
<dbReference type="AlphaFoldDB" id="A0A9P7S395"/>
<dbReference type="InterPro" id="IPR007867">
    <property type="entry name" value="GMC_OxRtase_C"/>
</dbReference>
<dbReference type="Gene3D" id="3.50.50.60">
    <property type="entry name" value="FAD/NAD(P)-binding domain"/>
    <property type="match status" value="1"/>
</dbReference>
<feature type="signal peptide" evidence="7">
    <location>
        <begin position="1"/>
        <end position="30"/>
    </location>
</feature>
<evidence type="ECO:0000313" key="9">
    <source>
        <dbReference type="EMBL" id="KAG7094373.1"/>
    </source>
</evidence>
<dbReference type="PANTHER" id="PTHR11552">
    <property type="entry name" value="GLUCOSE-METHANOL-CHOLINE GMC OXIDOREDUCTASE"/>
    <property type="match status" value="1"/>
</dbReference>
<feature type="binding site" evidence="6">
    <location>
        <position position="273"/>
    </location>
    <ligand>
        <name>FAD</name>
        <dbReference type="ChEBI" id="CHEBI:57692"/>
    </ligand>
</feature>
<feature type="binding site" evidence="6">
    <location>
        <position position="589"/>
    </location>
    <ligand>
        <name>FAD</name>
        <dbReference type="ChEBI" id="CHEBI:57692"/>
    </ligand>
</feature>
<evidence type="ECO:0000313" key="10">
    <source>
        <dbReference type="Proteomes" id="UP001049176"/>
    </source>
</evidence>
<evidence type="ECO:0000256" key="4">
    <source>
        <dbReference type="ARBA" id="ARBA00022827"/>
    </source>
</evidence>
<evidence type="ECO:0000256" key="2">
    <source>
        <dbReference type="ARBA" id="ARBA00010790"/>
    </source>
</evidence>
<dbReference type="InterPro" id="IPR000172">
    <property type="entry name" value="GMC_OxRdtase_N"/>
</dbReference>
<keyword evidence="4 6" id="KW-0274">FAD</keyword>
<evidence type="ECO:0000256" key="6">
    <source>
        <dbReference type="PIRSR" id="PIRSR000137-2"/>
    </source>
</evidence>
<feature type="chain" id="PRO_5040136185" description="Glucose-methanol-choline oxidoreductase N-terminal domain-containing protein" evidence="7">
    <location>
        <begin position="31"/>
        <end position="621"/>
    </location>
</feature>
<dbReference type="GO" id="GO:0050660">
    <property type="term" value="F:flavin adenine dinucleotide binding"/>
    <property type="evidence" value="ECO:0007669"/>
    <property type="project" value="InterPro"/>
</dbReference>
<feature type="active site" description="Proton acceptor" evidence="5">
    <location>
        <position position="599"/>
    </location>
</feature>
<reference evidence="9" key="1">
    <citation type="journal article" date="2021" name="Genome Biol. Evol.">
        <title>The assembled and annotated genome of the fairy-ring fungus Marasmius oreades.</title>
        <authorList>
            <person name="Hiltunen M."/>
            <person name="Ament-Velasquez S.L."/>
            <person name="Johannesson H."/>
        </authorList>
    </citation>
    <scope>NUCLEOTIDE SEQUENCE</scope>
    <source>
        <strain evidence="9">03SP1</strain>
    </source>
</reference>
<protein>
    <recommendedName>
        <fullName evidence="8">Glucose-methanol-choline oxidoreductase N-terminal domain-containing protein</fullName>
    </recommendedName>
</protein>
<organism evidence="9 10">
    <name type="scientific">Marasmius oreades</name>
    <name type="common">fairy-ring Marasmius</name>
    <dbReference type="NCBI Taxonomy" id="181124"/>
    <lineage>
        <taxon>Eukaryota</taxon>
        <taxon>Fungi</taxon>
        <taxon>Dikarya</taxon>
        <taxon>Basidiomycota</taxon>
        <taxon>Agaricomycotina</taxon>
        <taxon>Agaricomycetes</taxon>
        <taxon>Agaricomycetidae</taxon>
        <taxon>Agaricales</taxon>
        <taxon>Marasmiineae</taxon>
        <taxon>Marasmiaceae</taxon>
        <taxon>Marasmius</taxon>
    </lineage>
</organism>
<sequence length="621" mass="68027">MAFENGTANMPSAARKTWFSLTFLVVRCFGAFFDDISVLPQDCYDFVVIGGGTAGLVVANRLSENPKVSVLVIEAGASNKDVLDIKVPFYSTRVSSRTLYDWNYTTVPQAQLNGRSIDYTRGHVLGGCSSTNFMIYTRGSSEDYDRIAEVTRDQGWSWHNLQPFILRNEIVTPPADHHNTQGQYTPAVHGHSGVNSNSLPGFATPMDERIMRSTQEHPKEFPFNEDYNSGFQLGIGWGMATILNGERSSSATSYLAPKYAARPNLHVVLNSRVTRVLASSKTSSRSSITSDYSTRGRTSKLVSIDTVEVATAADGPRKFITARKEIVLSAGSIGSPQILMNSGIGDFDALTKLGVESILNNPSVGQNLSDHPVVGNTWFVNETETWEKLVRNDTFAEEALQLWRTKRQGPLVNTVTTQLGWLRIPDNSGAFKEHPDDPAAGPNTAHYEFVFANGMRGKLPTEGNFVTISTVVASPASRGSVQLRSGDPFDDPLIDPNFYGSKFDMTVMKEAIYAARHFTAAKAWEGYILKPYFSATKEAEIEDMIRDTTRTISHPVGTAAMSAKSADYGVVDPDLRVKGIQSGLRVIDGSVFPYIPAGHTQAPVYIIAERGSQLMKDAWGL</sequence>
<dbReference type="SUPFAM" id="SSF54373">
    <property type="entry name" value="FAD-linked reductases, C-terminal domain"/>
    <property type="match status" value="1"/>
</dbReference>
<gene>
    <name evidence="9" type="ORF">E1B28_007974</name>
</gene>
<comment type="similarity">
    <text evidence="2">Belongs to the GMC oxidoreductase family.</text>
</comment>
<comment type="caution">
    <text evidence="9">The sequence shown here is derived from an EMBL/GenBank/DDBJ whole genome shotgun (WGS) entry which is preliminary data.</text>
</comment>
<dbReference type="EMBL" id="CM032184">
    <property type="protein sequence ID" value="KAG7094373.1"/>
    <property type="molecule type" value="Genomic_DNA"/>
</dbReference>
<feature type="active site" description="Proton donor" evidence="5">
    <location>
        <position position="554"/>
    </location>
</feature>
<evidence type="ECO:0000256" key="7">
    <source>
        <dbReference type="SAM" id="SignalP"/>
    </source>
</evidence>
<dbReference type="RefSeq" id="XP_043010843.1">
    <property type="nucleotide sequence ID" value="XM_043152756.1"/>
</dbReference>
<name>A0A9P7S395_9AGAR</name>
<feature type="domain" description="Glucose-methanol-choline oxidoreductase N-terminal" evidence="8">
    <location>
        <begin position="331"/>
        <end position="345"/>
    </location>
</feature>
<evidence type="ECO:0000256" key="3">
    <source>
        <dbReference type="ARBA" id="ARBA00022630"/>
    </source>
</evidence>
<dbReference type="SUPFAM" id="SSF51905">
    <property type="entry name" value="FAD/NAD(P)-binding domain"/>
    <property type="match status" value="1"/>
</dbReference>
<dbReference type="PANTHER" id="PTHR11552:SF147">
    <property type="entry name" value="CHOLINE DEHYDROGENASE, MITOCHONDRIAL"/>
    <property type="match status" value="1"/>
</dbReference>
<dbReference type="Gene3D" id="3.30.560.10">
    <property type="entry name" value="Glucose Oxidase, domain 3"/>
    <property type="match status" value="1"/>
</dbReference>
<dbReference type="GO" id="GO:0016614">
    <property type="term" value="F:oxidoreductase activity, acting on CH-OH group of donors"/>
    <property type="evidence" value="ECO:0007669"/>
    <property type="project" value="InterPro"/>
</dbReference>
<dbReference type="Proteomes" id="UP001049176">
    <property type="component" value="Chromosome 4"/>
</dbReference>
<dbReference type="OrthoDB" id="269227at2759"/>
<dbReference type="Pfam" id="PF00732">
    <property type="entry name" value="GMC_oxred_N"/>
    <property type="match status" value="1"/>
</dbReference>
<dbReference type="PROSITE" id="PS00624">
    <property type="entry name" value="GMC_OXRED_2"/>
    <property type="match status" value="1"/>
</dbReference>
<dbReference type="Pfam" id="PF05199">
    <property type="entry name" value="GMC_oxred_C"/>
    <property type="match status" value="1"/>
</dbReference>
<keyword evidence="3" id="KW-0285">Flavoprotein</keyword>
<evidence type="ECO:0000256" key="5">
    <source>
        <dbReference type="PIRSR" id="PIRSR000137-1"/>
    </source>
</evidence>
<dbReference type="InterPro" id="IPR012132">
    <property type="entry name" value="GMC_OxRdtase"/>
</dbReference>
<proteinExistence type="inferred from homology"/>
<keyword evidence="10" id="KW-1185">Reference proteome</keyword>
<dbReference type="GeneID" id="66077050"/>
<dbReference type="InterPro" id="IPR036188">
    <property type="entry name" value="FAD/NAD-bd_sf"/>
</dbReference>
<keyword evidence="7" id="KW-0732">Signal</keyword>
<comment type="cofactor">
    <cofactor evidence="1 6">
        <name>FAD</name>
        <dbReference type="ChEBI" id="CHEBI:57692"/>
    </cofactor>
</comment>
<evidence type="ECO:0000256" key="1">
    <source>
        <dbReference type="ARBA" id="ARBA00001974"/>
    </source>
</evidence>